<keyword evidence="2" id="KW-1185">Reference proteome</keyword>
<proteinExistence type="predicted"/>
<gene>
    <name evidence="3" type="primary">LOC104238353</name>
</gene>
<name>A0A1U7XVL2_NICSY</name>
<evidence type="ECO:0000313" key="2">
    <source>
        <dbReference type="Proteomes" id="UP000189701"/>
    </source>
</evidence>
<reference evidence="3" key="2">
    <citation type="submission" date="2025-08" db="UniProtKB">
        <authorList>
            <consortium name="RefSeq"/>
        </authorList>
    </citation>
    <scope>IDENTIFICATION</scope>
    <source>
        <tissue evidence="3">Leaf</tissue>
    </source>
</reference>
<evidence type="ECO:0000313" key="3">
    <source>
        <dbReference type="RefSeq" id="XP_009790989.1"/>
    </source>
</evidence>
<dbReference type="PROSITE" id="PS50011">
    <property type="entry name" value="PROTEIN_KINASE_DOM"/>
    <property type="match status" value="1"/>
</dbReference>
<dbReference type="PANTHER" id="PTHR47987">
    <property type="entry name" value="OS08G0249100 PROTEIN"/>
    <property type="match status" value="1"/>
</dbReference>
<dbReference type="GO" id="GO:0005524">
    <property type="term" value="F:ATP binding"/>
    <property type="evidence" value="ECO:0007669"/>
    <property type="project" value="InterPro"/>
</dbReference>
<sequence length="101" mass="11130">MDMSRNYLNGSIPDFGLAKVLAKRGDTKIASVVAGTFSYIAPEYAYATKVSRKSDVYSFGVVLLELATGKEPVDKDECMNLAQWARNHCEEGHVKGALEQR</sequence>
<dbReference type="Gene3D" id="1.10.510.10">
    <property type="entry name" value="Transferase(Phosphotransferase) domain 1"/>
    <property type="match status" value="1"/>
</dbReference>
<accession>A0A1U7XVL2</accession>
<dbReference type="Proteomes" id="UP000189701">
    <property type="component" value="Unplaced"/>
</dbReference>
<dbReference type="RefSeq" id="XP_009790989.1">
    <property type="nucleotide sequence ID" value="XM_009792687.1"/>
</dbReference>
<reference evidence="2" key="1">
    <citation type="journal article" date="2013" name="Genome Biol.">
        <title>Reference genomes and transcriptomes of Nicotiana sylvestris and Nicotiana tomentosiformis.</title>
        <authorList>
            <person name="Sierro N."/>
            <person name="Battey J.N."/>
            <person name="Ouadi S."/>
            <person name="Bovet L."/>
            <person name="Goepfert S."/>
            <person name="Bakaher N."/>
            <person name="Peitsch M.C."/>
            <person name="Ivanov N.V."/>
        </authorList>
    </citation>
    <scope>NUCLEOTIDE SEQUENCE [LARGE SCALE GENOMIC DNA]</scope>
</reference>
<dbReference type="SUPFAM" id="SSF56112">
    <property type="entry name" value="Protein kinase-like (PK-like)"/>
    <property type="match status" value="1"/>
</dbReference>
<evidence type="ECO:0000259" key="1">
    <source>
        <dbReference type="PROSITE" id="PS50011"/>
    </source>
</evidence>
<organism evidence="2 3">
    <name type="scientific">Nicotiana sylvestris</name>
    <name type="common">Wood tobacco</name>
    <name type="synonym">South American tobacco</name>
    <dbReference type="NCBI Taxonomy" id="4096"/>
    <lineage>
        <taxon>Eukaryota</taxon>
        <taxon>Viridiplantae</taxon>
        <taxon>Streptophyta</taxon>
        <taxon>Embryophyta</taxon>
        <taxon>Tracheophyta</taxon>
        <taxon>Spermatophyta</taxon>
        <taxon>Magnoliopsida</taxon>
        <taxon>eudicotyledons</taxon>
        <taxon>Gunneridae</taxon>
        <taxon>Pentapetalae</taxon>
        <taxon>asterids</taxon>
        <taxon>lamiids</taxon>
        <taxon>Solanales</taxon>
        <taxon>Solanaceae</taxon>
        <taxon>Nicotianoideae</taxon>
        <taxon>Nicotianeae</taxon>
        <taxon>Nicotiana</taxon>
    </lineage>
</organism>
<dbReference type="AlphaFoldDB" id="A0A1U7XVL2"/>
<dbReference type="InterPro" id="IPR046958">
    <property type="entry name" value="RBK1/2/STUNTED"/>
</dbReference>
<protein>
    <submittedName>
        <fullName evidence="3">Proline-rich receptor-like protein kinase PERK3 isoform X2</fullName>
    </submittedName>
</protein>
<dbReference type="InterPro" id="IPR000719">
    <property type="entry name" value="Prot_kinase_dom"/>
</dbReference>
<dbReference type="InterPro" id="IPR011009">
    <property type="entry name" value="Kinase-like_dom_sf"/>
</dbReference>
<dbReference type="GO" id="GO:0004672">
    <property type="term" value="F:protein kinase activity"/>
    <property type="evidence" value="ECO:0007669"/>
    <property type="project" value="InterPro"/>
</dbReference>
<feature type="domain" description="Protein kinase" evidence="1">
    <location>
        <begin position="1"/>
        <end position="101"/>
    </location>
</feature>
<dbReference type="Pfam" id="PF00069">
    <property type="entry name" value="Pkinase"/>
    <property type="match status" value="1"/>
</dbReference>
<dbReference type="PANTHER" id="PTHR47987:SF36">
    <property type="entry name" value="PROTEIN KINASE DOMAIN-CONTAINING PROTEIN"/>
    <property type="match status" value="1"/>
</dbReference>